<reference evidence="2" key="1">
    <citation type="submission" date="2022-06" db="EMBL/GenBank/DDBJ databases">
        <title>Complete genome sequences of two strains of the flax pathogen Septoria linicola.</title>
        <authorList>
            <person name="Lapalu N."/>
            <person name="Simon A."/>
            <person name="Demenou B."/>
            <person name="Paumier D."/>
            <person name="Guillot M.-P."/>
            <person name="Gout L."/>
            <person name="Valade R."/>
        </authorList>
    </citation>
    <scope>NUCLEOTIDE SEQUENCE</scope>
    <source>
        <strain evidence="2">SE15195</strain>
    </source>
</reference>
<dbReference type="Proteomes" id="UP001056384">
    <property type="component" value="Chromosome 4"/>
</dbReference>
<accession>A0A9Q9EJ87</accession>
<organism evidence="2 3">
    <name type="scientific">Septoria linicola</name>
    <dbReference type="NCBI Taxonomy" id="215465"/>
    <lineage>
        <taxon>Eukaryota</taxon>
        <taxon>Fungi</taxon>
        <taxon>Dikarya</taxon>
        <taxon>Ascomycota</taxon>
        <taxon>Pezizomycotina</taxon>
        <taxon>Dothideomycetes</taxon>
        <taxon>Dothideomycetidae</taxon>
        <taxon>Mycosphaerellales</taxon>
        <taxon>Mycosphaerellaceae</taxon>
        <taxon>Septoria</taxon>
    </lineage>
</organism>
<dbReference type="GO" id="GO:0016491">
    <property type="term" value="F:oxidoreductase activity"/>
    <property type="evidence" value="ECO:0007669"/>
    <property type="project" value="InterPro"/>
</dbReference>
<protein>
    <submittedName>
        <fullName evidence="2">Flavoprotein-like superfamily</fullName>
    </submittedName>
</protein>
<evidence type="ECO:0000313" key="2">
    <source>
        <dbReference type="EMBL" id="USW51902.1"/>
    </source>
</evidence>
<dbReference type="AlphaFoldDB" id="A0A9Q9EJ87"/>
<dbReference type="Gene3D" id="3.40.50.360">
    <property type="match status" value="1"/>
</dbReference>
<gene>
    <name evidence="2" type="ORF">Slin15195_G052210</name>
</gene>
<dbReference type="EMBL" id="CP099421">
    <property type="protein sequence ID" value="USW51902.1"/>
    <property type="molecule type" value="Genomic_DNA"/>
</dbReference>
<keyword evidence="3" id="KW-1185">Reference proteome</keyword>
<dbReference type="InterPro" id="IPR029039">
    <property type="entry name" value="Flavoprotein-like_sf"/>
</dbReference>
<dbReference type="SUPFAM" id="SSF52218">
    <property type="entry name" value="Flavoproteins"/>
    <property type="match status" value="1"/>
</dbReference>
<sequence length="350" mass="37731">MHILGVANGSVGGNSEILLKAALKAAQEANRSITTSWVHIPSVTIPPNPQPLEGAADISLGNNPAMTAAHDGADNVEKHGGDDRQALLDAFLDADAYIFSTPIYSHGPAGFLKGVLDRILGPFTDATFVSMVLQKHQEGDPAFLHMKVDERVLKPRVAAFICVGGSTTPDQVSQALPVLHTQIYPMHVKIVDQIVCQDVGRPGAVLARFGGRYVQRAGELGRNVAGEIGKKFDEAVYRGPGSGSACPCCFLDSIEPYYEDNKIGCVACGTKGRLHVDETGTIKPAWDNPCGVSSASWEGKALHIRDIHEQMVAEQMDIDACEQFEERLHYWRAVDTPRVPLTVNTSTPQI</sequence>
<dbReference type="OrthoDB" id="4407678at2759"/>
<dbReference type="Pfam" id="PF03358">
    <property type="entry name" value="FMN_red"/>
    <property type="match status" value="1"/>
</dbReference>
<feature type="domain" description="NADPH-dependent FMN reductase-like" evidence="1">
    <location>
        <begin position="1"/>
        <end position="124"/>
    </location>
</feature>
<evidence type="ECO:0000259" key="1">
    <source>
        <dbReference type="Pfam" id="PF03358"/>
    </source>
</evidence>
<name>A0A9Q9EJ87_9PEZI</name>
<dbReference type="InterPro" id="IPR005025">
    <property type="entry name" value="FMN_Rdtase-like_dom"/>
</dbReference>
<proteinExistence type="predicted"/>
<evidence type="ECO:0000313" key="3">
    <source>
        <dbReference type="Proteomes" id="UP001056384"/>
    </source>
</evidence>